<dbReference type="AlphaFoldDB" id="A0A0A9YFC2"/>
<protein>
    <submittedName>
        <fullName evidence="2">Retrovirus-related Pol polyprotein from transposon TNT 1-94</fullName>
    </submittedName>
</protein>
<organism evidence="2">
    <name type="scientific">Lygus hesperus</name>
    <name type="common">Western plant bug</name>
    <dbReference type="NCBI Taxonomy" id="30085"/>
    <lineage>
        <taxon>Eukaryota</taxon>
        <taxon>Metazoa</taxon>
        <taxon>Ecdysozoa</taxon>
        <taxon>Arthropoda</taxon>
        <taxon>Hexapoda</taxon>
        <taxon>Insecta</taxon>
        <taxon>Pterygota</taxon>
        <taxon>Neoptera</taxon>
        <taxon>Paraneoptera</taxon>
        <taxon>Hemiptera</taxon>
        <taxon>Heteroptera</taxon>
        <taxon>Panheteroptera</taxon>
        <taxon>Cimicomorpha</taxon>
        <taxon>Miridae</taxon>
        <taxon>Mirini</taxon>
        <taxon>Lygus</taxon>
    </lineage>
</organism>
<proteinExistence type="predicted"/>
<feature type="compositionally biased region" description="Low complexity" evidence="1">
    <location>
        <begin position="60"/>
        <end position="75"/>
    </location>
</feature>
<evidence type="ECO:0000313" key="2">
    <source>
        <dbReference type="EMBL" id="JAG28180.1"/>
    </source>
</evidence>
<name>A0A0A9YFC2_LYGHE</name>
<gene>
    <name evidence="2" type="primary">POLX_173</name>
    <name evidence="2" type="ORF">CM83_58313</name>
</gene>
<reference evidence="2" key="1">
    <citation type="journal article" date="2014" name="PLoS ONE">
        <title>Transcriptome-Based Identification of ABC Transporters in the Western Tarnished Plant Bug Lygus hesperus.</title>
        <authorList>
            <person name="Hull J.J."/>
            <person name="Chaney K."/>
            <person name="Geib S.M."/>
            <person name="Fabrick J.A."/>
            <person name="Brent C.S."/>
            <person name="Walsh D."/>
            <person name="Lavine L.C."/>
        </authorList>
    </citation>
    <scope>NUCLEOTIDE SEQUENCE</scope>
</reference>
<accession>A0A0A9YFC2</accession>
<feature type="non-terminal residue" evidence="2">
    <location>
        <position position="1"/>
    </location>
</feature>
<feature type="region of interest" description="Disordered" evidence="1">
    <location>
        <begin position="60"/>
        <end position="105"/>
    </location>
</feature>
<feature type="non-terminal residue" evidence="2">
    <location>
        <position position="186"/>
    </location>
</feature>
<sequence>KGYRLLDPNTQDVVTACSVDFLEENLITKSDVIKHDDCSTQTVYLPLCDDKDEQLFNKVTTTSSSSDSDSSATSSEDTHSSDNSTDEDDDSSNHTWQTGTGTEVSEGIYPTIELSSDEEAAALPGLEVEEERRYPLRERKQKAFPDFVSYLCSEGEPSSYKAAITDPNREKWQLAMQSEIDCLLKN</sequence>
<reference evidence="2" key="2">
    <citation type="submission" date="2014-07" db="EMBL/GenBank/DDBJ databases">
        <authorList>
            <person name="Hull J."/>
        </authorList>
    </citation>
    <scope>NUCLEOTIDE SEQUENCE</scope>
</reference>
<evidence type="ECO:0000256" key="1">
    <source>
        <dbReference type="SAM" id="MobiDB-lite"/>
    </source>
</evidence>
<dbReference type="EMBL" id="GBHO01015424">
    <property type="protein sequence ID" value="JAG28180.1"/>
    <property type="molecule type" value="Transcribed_RNA"/>
</dbReference>